<keyword evidence="5" id="KW-0067">ATP-binding</keyword>
<dbReference type="InterPro" id="IPR027417">
    <property type="entry name" value="P-loop_NTPase"/>
</dbReference>
<gene>
    <name evidence="10" type="ORF">BVC80_7829g3</name>
</gene>
<sequence>MFKATESSRKIDMDDCKGETPYGKAGLLSKMSFWWLNPLMKKGKKKILEDEDIPSMRKVDGAEPCYLLFMEKLNKQNKHTKPSILRAIFSSYWKEILITGFFALLKTLTISAGPLFLSAFIKVAQGKAAFKHEGFVLAALLFSAKFIESLSQRQWYFRSRTMGVQIRSLLSAAIYRKQLRLSNAAKTMHSAGEIMNYVTVDAYRVGEFSYWLHHTWTTSLQIILALVILVRAVGLATVAALIVIVLTVLCNIPLAKLQHKYQSKLLVAQDKRLKAMSEALVNMKVLKLYGWDKHFKTVIEGLRKVEYKWLSAMQLRRAYNSFLFWASPVMVSAATFGTCYFLKIPLNASNVFTFVTTLRIIQEPVRSIPEIIGVVIHAKVALKRIAKFLAAPELQTGNVRKKRDIDMQPTHTISIKSADLSWEENPSKPTLRSINLEVKLGEKVAICGEVGAGKSTLLAAILGEVPTVEGTTDKNINNYRYANLIG</sequence>
<dbReference type="OrthoDB" id="6500128at2759"/>
<evidence type="ECO:0000256" key="7">
    <source>
        <dbReference type="ARBA" id="ARBA00023136"/>
    </source>
</evidence>
<dbReference type="PANTHER" id="PTHR24223">
    <property type="entry name" value="ATP-BINDING CASSETTE SUB-FAMILY C"/>
    <property type="match status" value="1"/>
</dbReference>
<dbReference type="InterPro" id="IPR011527">
    <property type="entry name" value="ABC1_TM_dom"/>
</dbReference>
<keyword evidence="7 8" id="KW-0472">Membrane</keyword>
<keyword evidence="2" id="KW-0813">Transport</keyword>
<dbReference type="InParanoid" id="A0A200Q5B8"/>
<dbReference type="Pfam" id="PF00664">
    <property type="entry name" value="ABC_membrane"/>
    <property type="match status" value="1"/>
</dbReference>
<keyword evidence="4" id="KW-0547">Nucleotide-binding</keyword>
<dbReference type="CDD" id="cd18579">
    <property type="entry name" value="ABC_6TM_ABCC_D1"/>
    <property type="match status" value="1"/>
</dbReference>
<evidence type="ECO:0000256" key="5">
    <source>
        <dbReference type="ARBA" id="ARBA00022840"/>
    </source>
</evidence>
<keyword evidence="11" id="KW-1185">Reference proteome</keyword>
<dbReference type="EMBL" id="MVGT01003051">
    <property type="protein sequence ID" value="OVA05626.1"/>
    <property type="molecule type" value="Genomic_DNA"/>
</dbReference>
<accession>A0A200Q5B8</accession>
<dbReference type="Gene3D" id="1.20.1560.10">
    <property type="entry name" value="ABC transporter type 1, transmembrane domain"/>
    <property type="match status" value="1"/>
</dbReference>
<dbReference type="OMA" id="DKAESCY"/>
<feature type="transmembrane region" description="Helical" evidence="8">
    <location>
        <begin position="222"/>
        <end position="254"/>
    </location>
</feature>
<feature type="transmembrane region" description="Helical" evidence="8">
    <location>
        <begin position="96"/>
        <end position="121"/>
    </location>
</feature>
<dbReference type="GO" id="GO:0005524">
    <property type="term" value="F:ATP binding"/>
    <property type="evidence" value="ECO:0007669"/>
    <property type="project" value="UniProtKB-KW"/>
</dbReference>
<dbReference type="SUPFAM" id="SSF52540">
    <property type="entry name" value="P-loop containing nucleoside triphosphate hydrolases"/>
    <property type="match status" value="1"/>
</dbReference>
<comment type="subcellular location">
    <subcellularLocation>
        <location evidence="1">Membrane</location>
        <topology evidence="1">Multi-pass membrane protein</topology>
    </subcellularLocation>
</comment>
<organism evidence="10 11">
    <name type="scientific">Macleaya cordata</name>
    <name type="common">Five-seeded plume-poppy</name>
    <name type="synonym">Bocconia cordata</name>
    <dbReference type="NCBI Taxonomy" id="56857"/>
    <lineage>
        <taxon>Eukaryota</taxon>
        <taxon>Viridiplantae</taxon>
        <taxon>Streptophyta</taxon>
        <taxon>Embryophyta</taxon>
        <taxon>Tracheophyta</taxon>
        <taxon>Spermatophyta</taxon>
        <taxon>Magnoliopsida</taxon>
        <taxon>Ranunculales</taxon>
        <taxon>Papaveraceae</taxon>
        <taxon>Papaveroideae</taxon>
        <taxon>Macleaya</taxon>
    </lineage>
</organism>
<keyword evidence="3 8" id="KW-0812">Transmembrane</keyword>
<name>A0A200Q5B8_MACCD</name>
<dbReference type="InterPro" id="IPR036640">
    <property type="entry name" value="ABC1_TM_sf"/>
</dbReference>
<comment type="caution">
    <text evidence="10">The sequence shown here is derived from an EMBL/GenBank/DDBJ whole genome shotgun (WGS) entry which is preliminary data.</text>
</comment>
<evidence type="ECO:0000256" key="1">
    <source>
        <dbReference type="ARBA" id="ARBA00004141"/>
    </source>
</evidence>
<dbReference type="Pfam" id="PF00005">
    <property type="entry name" value="ABC_tran"/>
    <property type="match status" value="1"/>
</dbReference>
<dbReference type="InterPro" id="IPR050173">
    <property type="entry name" value="ABC_transporter_C-like"/>
</dbReference>
<feature type="domain" description="ABC transmembrane type-1" evidence="9">
    <location>
        <begin position="97"/>
        <end position="377"/>
    </location>
</feature>
<dbReference type="GO" id="GO:0016887">
    <property type="term" value="F:ATP hydrolysis activity"/>
    <property type="evidence" value="ECO:0007669"/>
    <property type="project" value="InterPro"/>
</dbReference>
<dbReference type="PROSITE" id="PS50929">
    <property type="entry name" value="ABC_TM1F"/>
    <property type="match status" value="1"/>
</dbReference>
<evidence type="ECO:0000256" key="6">
    <source>
        <dbReference type="ARBA" id="ARBA00022989"/>
    </source>
</evidence>
<evidence type="ECO:0000259" key="9">
    <source>
        <dbReference type="PROSITE" id="PS50929"/>
    </source>
</evidence>
<reference evidence="10 11" key="1">
    <citation type="journal article" date="2017" name="Mol. Plant">
        <title>The Genome of Medicinal Plant Macleaya cordata Provides New Insights into Benzylisoquinoline Alkaloids Metabolism.</title>
        <authorList>
            <person name="Liu X."/>
            <person name="Liu Y."/>
            <person name="Huang P."/>
            <person name="Ma Y."/>
            <person name="Qing Z."/>
            <person name="Tang Q."/>
            <person name="Cao H."/>
            <person name="Cheng P."/>
            <person name="Zheng Y."/>
            <person name="Yuan Z."/>
            <person name="Zhou Y."/>
            <person name="Liu J."/>
            <person name="Tang Z."/>
            <person name="Zhuo Y."/>
            <person name="Zhang Y."/>
            <person name="Yu L."/>
            <person name="Huang J."/>
            <person name="Yang P."/>
            <person name="Peng Q."/>
            <person name="Zhang J."/>
            <person name="Jiang W."/>
            <person name="Zhang Z."/>
            <person name="Lin K."/>
            <person name="Ro D.K."/>
            <person name="Chen X."/>
            <person name="Xiong X."/>
            <person name="Shang Y."/>
            <person name="Huang S."/>
            <person name="Zeng J."/>
        </authorList>
    </citation>
    <scope>NUCLEOTIDE SEQUENCE [LARGE SCALE GENOMIC DNA]</scope>
    <source>
        <strain evidence="11">cv. BLH2017</strain>
        <tissue evidence="10">Root</tissue>
    </source>
</reference>
<evidence type="ECO:0000256" key="3">
    <source>
        <dbReference type="ARBA" id="ARBA00022692"/>
    </source>
</evidence>
<dbReference type="FunFam" id="1.20.1560.10:FF:000003">
    <property type="entry name" value="ABC transporter C family member 10"/>
    <property type="match status" value="1"/>
</dbReference>
<dbReference type="Gene3D" id="3.40.50.300">
    <property type="entry name" value="P-loop containing nucleotide triphosphate hydrolases"/>
    <property type="match status" value="1"/>
</dbReference>
<dbReference type="InterPro" id="IPR003439">
    <property type="entry name" value="ABC_transporter-like_ATP-bd"/>
</dbReference>
<dbReference type="GO" id="GO:0016020">
    <property type="term" value="C:membrane"/>
    <property type="evidence" value="ECO:0007669"/>
    <property type="project" value="UniProtKB-SubCell"/>
</dbReference>
<keyword evidence="6 8" id="KW-1133">Transmembrane helix</keyword>
<feature type="transmembrane region" description="Helical" evidence="8">
    <location>
        <begin position="322"/>
        <end position="343"/>
    </location>
</feature>
<dbReference type="AlphaFoldDB" id="A0A200Q5B8"/>
<dbReference type="InterPro" id="IPR044746">
    <property type="entry name" value="ABCC_6TM_D1"/>
</dbReference>
<dbReference type="STRING" id="56857.A0A200Q5B8"/>
<proteinExistence type="predicted"/>
<dbReference type="PANTHER" id="PTHR24223:SF263">
    <property type="entry name" value="ABC-TYPE XENOBIOTIC TRANSPORTER"/>
    <property type="match status" value="1"/>
</dbReference>
<evidence type="ECO:0000313" key="10">
    <source>
        <dbReference type="EMBL" id="OVA05626.1"/>
    </source>
</evidence>
<evidence type="ECO:0000256" key="4">
    <source>
        <dbReference type="ARBA" id="ARBA00022741"/>
    </source>
</evidence>
<dbReference type="GO" id="GO:0140359">
    <property type="term" value="F:ABC-type transporter activity"/>
    <property type="evidence" value="ECO:0007669"/>
    <property type="project" value="InterPro"/>
</dbReference>
<protein>
    <submittedName>
        <fullName evidence="10">ABC transporter</fullName>
    </submittedName>
</protein>
<dbReference type="Proteomes" id="UP000195402">
    <property type="component" value="Unassembled WGS sequence"/>
</dbReference>
<dbReference type="SUPFAM" id="SSF90123">
    <property type="entry name" value="ABC transporter transmembrane region"/>
    <property type="match status" value="1"/>
</dbReference>
<evidence type="ECO:0000256" key="8">
    <source>
        <dbReference type="SAM" id="Phobius"/>
    </source>
</evidence>
<evidence type="ECO:0000256" key="2">
    <source>
        <dbReference type="ARBA" id="ARBA00022448"/>
    </source>
</evidence>
<evidence type="ECO:0000313" key="11">
    <source>
        <dbReference type="Proteomes" id="UP000195402"/>
    </source>
</evidence>